<name>M7ZXB1_TRIUA</name>
<dbReference type="AlphaFoldDB" id="M7ZXB1"/>
<sequence length="178" mass="20098">MAISTPTIFHHTDNETLQQQRLQEGRSDANAYAHRPEHQSSTAAQHHVGTTQTAKVYTGPFKLHLIFPLVNPSSHIQMPSFHVQRLPHQPQPWSYYGVRQQHHPARLCPDHGSRVVPISRLAGTARSLAMKMYGVIGTPTEILHPLIGALIVPLTIHVKDRQQIWSRCQIHGHCHRPS</sequence>
<proteinExistence type="predicted"/>
<evidence type="ECO:0000313" key="2">
    <source>
        <dbReference type="EMBL" id="EMS64301.1"/>
    </source>
</evidence>
<protein>
    <submittedName>
        <fullName evidence="2">Uncharacterized protein</fullName>
    </submittedName>
</protein>
<reference evidence="2" key="1">
    <citation type="journal article" date="2013" name="Nature">
        <title>Draft genome of the wheat A-genome progenitor Triticum urartu.</title>
        <authorList>
            <person name="Ling H.Q."/>
            <person name="Zhao S."/>
            <person name="Liu D."/>
            <person name="Wang J."/>
            <person name="Sun H."/>
            <person name="Zhang C."/>
            <person name="Fan H."/>
            <person name="Li D."/>
            <person name="Dong L."/>
            <person name="Tao Y."/>
            <person name="Gao C."/>
            <person name="Wu H."/>
            <person name="Li Y."/>
            <person name="Cui Y."/>
            <person name="Guo X."/>
            <person name="Zheng S."/>
            <person name="Wang B."/>
            <person name="Yu K."/>
            <person name="Liang Q."/>
            <person name="Yang W."/>
            <person name="Lou X."/>
            <person name="Chen J."/>
            <person name="Feng M."/>
            <person name="Jian J."/>
            <person name="Zhang X."/>
            <person name="Luo G."/>
            <person name="Jiang Y."/>
            <person name="Liu J."/>
            <person name="Wang Z."/>
            <person name="Sha Y."/>
            <person name="Zhang B."/>
            <person name="Wu H."/>
            <person name="Tang D."/>
            <person name="Shen Q."/>
            <person name="Xue P."/>
            <person name="Zou S."/>
            <person name="Wang X."/>
            <person name="Liu X."/>
            <person name="Wang F."/>
            <person name="Yang Y."/>
            <person name="An X."/>
            <person name="Dong Z."/>
            <person name="Zhang K."/>
            <person name="Zhang X."/>
            <person name="Luo M.C."/>
            <person name="Dvorak J."/>
            <person name="Tong Y."/>
            <person name="Wang J."/>
            <person name="Yang H."/>
            <person name="Li Z."/>
            <person name="Wang D."/>
            <person name="Zhang A."/>
            <person name="Wang J."/>
        </authorList>
    </citation>
    <scope>NUCLEOTIDE SEQUENCE</scope>
</reference>
<gene>
    <name evidence="2" type="ORF">TRIUR3_15972</name>
</gene>
<feature type="region of interest" description="Disordered" evidence="1">
    <location>
        <begin position="1"/>
        <end position="51"/>
    </location>
</feature>
<dbReference type="EMBL" id="KD057543">
    <property type="protein sequence ID" value="EMS64301.1"/>
    <property type="molecule type" value="Genomic_DNA"/>
</dbReference>
<organism evidence="2">
    <name type="scientific">Triticum urartu</name>
    <name type="common">Red wild einkorn</name>
    <name type="synonym">Crithodium urartu</name>
    <dbReference type="NCBI Taxonomy" id="4572"/>
    <lineage>
        <taxon>Eukaryota</taxon>
        <taxon>Viridiplantae</taxon>
        <taxon>Streptophyta</taxon>
        <taxon>Embryophyta</taxon>
        <taxon>Tracheophyta</taxon>
        <taxon>Spermatophyta</taxon>
        <taxon>Magnoliopsida</taxon>
        <taxon>Liliopsida</taxon>
        <taxon>Poales</taxon>
        <taxon>Poaceae</taxon>
        <taxon>BOP clade</taxon>
        <taxon>Pooideae</taxon>
        <taxon>Triticodae</taxon>
        <taxon>Triticeae</taxon>
        <taxon>Triticinae</taxon>
        <taxon>Triticum</taxon>
    </lineage>
</organism>
<accession>M7ZXB1</accession>
<evidence type="ECO:0000256" key="1">
    <source>
        <dbReference type="SAM" id="MobiDB-lite"/>
    </source>
</evidence>
<feature type="compositionally biased region" description="Polar residues" evidence="1">
    <location>
        <begin position="39"/>
        <end position="51"/>
    </location>
</feature>